<sequence>MQYFKLSALAALLIAFNTSSQDMSAEEEFMQQQDALNKKYTETMTKRGLFEGIVPAGQENKNENGGEERFLEKYQRSIEDMKAKTANKGNLKGIGKTDIDPNKVAVAPDFLETQENMLKKWTAQFKEKGYLDGLDEKSIEERTQQFKNAAQLTAQQSNSGLAREIKKEFGLDMGGKGAFDAETPYEPQRLKGIFISFSMSKSAIREAMKVGVSQGAQLFLKGMHKDDTGIHDTMRRLRSIGQGLKQYPDVRFKPRYFEEYNVKVAPSIVYSEDNKFVTASGLMNPNWAMRRFNEGEYGDKGTLGDTLPVEEKDIRKEFKDRFAAMDFEGKKERVVKNFWKKKEFVALPEAKEDGRWFIDVRGTAAKDVINPRGDKLASAGQVLNPIENMTTPLTLYIFDPMKPRQLEWVSAKYHKERPVGQSMIIFSRLNKEKGWDHLNALRKSLGQELYELPSELVRRFNITHLPVKISTDFERNLMLVEQFKMEN</sequence>
<protein>
    <submittedName>
        <fullName evidence="2">Putative transfer protein, pilus formation</fullName>
    </submittedName>
</protein>
<dbReference type="KEGG" id="amh:I633_22201"/>
<dbReference type="HOGENOM" id="CLU_559784_0_0_6"/>
<dbReference type="InterPro" id="IPR019106">
    <property type="entry name" value="T4SS_TrbC"/>
</dbReference>
<dbReference type="PATRIC" id="fig|1300253.3.peg.4626"/>
<evidence type="ECO:0000313" key="2">
    <source>
        <dbReference type="EMBL" id="AGP79863.1"/>
    </source>
</evidence>
<dbReference type="AlphaFoldDB" id="S5ASL7"/>
<feature type="signal peptide" evidence="1">
    <location>
        <begin position="1"/>
        <end position="24"/>
    </location>
</feature>
<accession>S5ASL7</accession>
<keyword evidence="1" id="KW-0732">Signal</keyword>
<dbReference type="EMBL" id="CP004847">
    <property type="protein sequence ID" value="AGP79863.1"/>
    <property type="molecule type" value="Genomic_DNA"/>
</dbReference>
<organism evidence="2 3">
    <name type="scientific">Alteromonas mediterranea 615</name>
    <dbReference type="NCBI Taxonomy" id="1300253"/>
    <lineage>
        <taxon>Bacteria</taxon>
        <taxon>Pseudomonadati</taxon>
        <taxon>Pseudomonadota</taxon>
        <taxon>Gammaproteobacteria</taxon>
        <taxon>Alteromonadales</taxon>
        <taxon>Alteromonadaceae</taxon>
        <taxon>Alteromonas/Salinimonas group</taxon>
        <taxon>Alteromonas</taxon>
    </lineage>
</organism>
<gene>
    <name evidence="2" type="ORF">I633_22201</name>
</gene>
<proteinExistence type="predicted"/>
<evidence type="ECO:0000256" key="1">
    <source>
        <dbReference type="SAM" id="SignalP"/>
    </source>
</evidence>
<dbReference type="Pfam" id="PF09673">
    <property type="entry name" value="TrbC_Ftype"/>
    <property type="match status" value="1"/>
</dbReference>
<name>S5ASL7_9ALTE</name>
<keyword evidence="2" id="KW-0614">Plasmid</keyword>
<dbReference type="Proteomes" id="UP000014909">
    <property type="component" value="Plasmid unnamed"/>
</dbReference>
<feature type="chain" id="PRO_5004527375" evidence="1">
    <location>
        <begin position="25"/>
        <end position="487"/>
    </location>
</feature>
<dbReference type="BioCyc" id="AMAC1300253:G12YX-3510-MONOMER"/>
<reference evidence="2 3" key="1">
    <citation type="journal article" date="2013" name="Genome Biol. Evol.">
        <title>Genomic Diversity of "Deep Ecotype" Alteromonas macleodii Isolates: Evidence for Pan-Mediterranean Clonal Frames.</title>
        <authorList>
            <person name="Lopez-Perez M."/>
            <person name="Gonzaga A."/>
            <person name="Rodriguez-Valera F."/>
        </authorList>
    </citation>
    <scope>NUCLEOTIDE SEQUENCE [LARGE SCALE GENOMIC DNA]</scope>
    <source>
        <strain evidence="3">'English Channel 615'</strain>
        <plasmid evidence="3">Plasmid</plasmid>
    </source>
</reference>
<evidence type="ECO:0000313" key="3">
    <source>
        <dbReference type="Proteomes" id="UP000014909"/>
    </source>
</evidence>
<geneLocation type="plasmid" evidence="2">
    <name>unnamed</name>
</geneLocation>